<evidence type="ECO:0000313" key="8">
    <source>
        <dbReference type="EMBL" id="KAF2864768.1"/>
    </source>
</evidence>
<dbReference type="PROSITE" id="PS51363">
    <property type="entry name" value="W2"/>
    <property type="match status" value="1"/>
</dbReference>
<dbReference type="InterPro" id="IPR016189">
    <property type="entry name" value="Transl_init_fac_IF2/IF5_N"/>
</dbReference>
<evidence type="ECO:0000256" key="2">
    <source>
        <dbReference type="ARBA" id="ARBA00022540"/>
    </source>
</evidence>
<gene>
    <name evidence="8" type="ORF">BDV95DRAFT_291290</name>
</gene>
<dbReference type="FunFam" id="1.25.40.180:FF:000031">
    <property type="entry name" value="Eukaryotic translation initiation factor 5"/>
    <property type="match status" value="1"/>
</dbReference>
<dbReference type="SUPFAM" id="SSF75689">
    <property type="entry name" value="Zinc-binding domain of translation initiation factor 2 beta"/>
    <property type="match status" value="1"/>
</dbReference>
<feature type="compositionally biased region" description="Acidic residues" evidence="6">
    <location>
        <begin position="193"/>
        <end position="204"/>
    </location>
</feature>
<dbReference type="InterPro" id="IPR002735">
    <property type="entry name" value="Transl_init_fac_IF2/IF5_dom"/>
</dbReference>
<dbReference type="InterPro" id="IPR016190">
    <property type="entry name" value="Transl_init_fac_IF2/IF5_Zn-bd"/>
</dbReference>
<dbReference type="SUPFAM" id="SSF100966">
    <property type="entry name" value="Translation initiation factor 2 beta, aIF2beta, N-terminal domain"/>
    <property type="match status" value="1"/>
</dbReference>
<dbReference type="Gene3D" id="2.20.25.350">
    <property type="match status" value="1"/>
</dbReference>
<keyword evidence="5" id="KW-0342">GTP-binding</keyword>
<dbReference type="SUPFAM" id="SSF48371">
    <property type="entry name" value="ARM repeat"/>
    <property type="match status" value="1"/>
</dbReference>
<dbReference type="InterPro" id="IPR045196">
    <property type="entry name" value="IF2/IF5"/>
</dbReference>
<organism evidence="8 9">
    <name type="scientific">Massariosphaeria phaeospora</name>
    <dbReference type="NCBI Taxonomy" id="100035"/>
    <lineage>
        <taxon>Eukaryota</taxon>
        <taxon>Fungi</taxon>
        <taxon>Dikarya</taxon>
        <taxon>Ascomycota</taxon>
        <taxon>Pezizomycotina</taxon>
        <taxon>Dothideomycetes</taxon>
        <taxon>Pleosporomycetidae</taxon>
        <taxon>Pleosporales</taxon>
        <taxon>Pleosporales incertae sedis</taxon>
        <taxon>Massariosphaeria</taxon>
    </lineage>
</organism>
<dbReference type="GO" id="GO:0005525">
    <property type="term" value="F:GTP binding"/>
    <property type="evidence" value="ECO:0007669"/>
    <property type="project" value="UniProtKB-KW"/>
</dbReference>
<dbReference type="GO" id="GO:0003743">
    <property type="term" value="F:translation initiation factor activity"/>
    <property type="evidence" value="ECO:0007669"/>
    <property type="project" value="UniProtKB-KW"/>
</dbReference>
<dbReference type="GO" id="GO:0001732">
    <property type="term" value="P:formation of cytoplasmic translation initiation complex"/>
    <property type="evidence" value="ECO:0007669"/>
    <property type="project" value="TreeGrafter"/>
</dbReference>
<dbReference type="Pfam" id="PF02020">
    <property type="entry name" value="W2"/>
    <property type="match status" value="1"/>
</dbReference>
<dbReference type="Pfam" id="PF01873">
    <property type="entry name" value="eIF-5_eIF-2B"/>
    <property type="match status" value="1"/>
</dbReference>
<dbReference type="Gene3D" id="3.30.30.170">
    <property type="match status" value="1"/>
</dbReference>
<evidence type="ECO:0000256" key="6">
    <source>
        <dbReference type="SAM" id="MobiDB-lite"/>
    </source>
</evidence>
<dbReference type="FunFam" id="3.30.30.170:FF:000002">
    <property type="entry name" value="Eukaryotic translation initiation factor 5"/>
    <property type="match status" value="1"/>
</dbReference>
<protein>
    <submittedName>
        <fullName evidence="8">Eukaryotic translation initiation factor-like protein 5</fullName>
    </submittedName>
</protein>
<name>A0A7C8HYD1_9PLEO</name>
<dbReference type="SMART" id="SM00515">
    <property type="entry name" value="eIF5C"/>
    <property type="match status" value="1"/>
</dbReference>
<dbReference type="InterPro" id="IPR016024">
    <property type="entry name" value="ARM-type_fold"/>
</dbReference>
<dbReference type="PANTHER" id="PTHR23001:SF7">
    <property type="entry name" value="EUKARYOTIC TRANSLATION INITIATION FACTOR 5"/>
    <property type="match status" value="1"/>
</dbReference>
<accession>A0A7C8HYD1</accession>
<comment type="caution">
    <text evidence="8">The sequence shown here is derived from an EMBL/GenBank/DDBJ whole genome shotgun (WGS) entry which is preliminary data.</text>
</comment>
<dbReference type="GO" id="GO:0005829">
    <property type="term" value="C:cytosol"/>
    <property type="evidence" value="ECO:0007669"/>
    <property type="project" value="TreeGrafter"/>
</dbReference>
<feature type="compositionally biased region" description="Basic residues" evidence="6">
    <location>
        <begin position="145"/>
        <end position="162"/>
    </location>
</feature>
<dbReference type="PANTHER" id="PTHR23001">
    <property type="entry name" value="EUKARYOTIC TRANSLATION INITIATION FACTOR"/>
    <property type="match status" value="1"/>
</dbReference>
<dbReference type="AlphaFoldDB" id="A0A7C8HYD1"/>
<evidence type="ECO:0000256" key="5">
    <source>
        <dbReference type="ARBA" id="ARBA00023134"/>
    </source>
</evidence>
<feature type="region of interest" description="Disordered" evidence="6">
    <location>
        <begin position="145"/>
        <end position="205"/>
    </location>
</feature>
<evidence type="ECO:0000259" key="7">
    <source>
        <dbReference type="PROSITE" id="PS51363"/>
    </source>
</evidence>
<keyword evidence="9" id="KW-1185">Reference proteome</keyword>
<keyword evidence="3" id="KW-0547">Nucleotide-binding</keyword>
<comment type="similarity">
    <text evidence="1">Belongs to the eIF-2-beta/eIF-5 family.</text>
</comment>
<dbReference type="SMART" id="SM00653">
    <property type="entry name" value="eIF2B_5"/>
    <property type="match status" value="1"/>
</dbReference>
<keyword evidence="4" id="KW-0648">Protein biosynthesis</keyword>
<dbReference type="InterPro" id="IPR003307">
    <property type="entry name" value="W2_domain"/>
</dbReference>
<dbReference type="CDD" id="cd11561">
    <property type="entry name" value="W2_eIF5"/>
    <property type="match status" value="1"/>
</dbReference>
<evidence type="ECO:0000256" key="3">
    <source>
        <dbReference type="ARBA" id="ARBA00022741"/>
    </source>
</evidence>
<dbReference type="Gene3D" id="1.25.40.180">
    <property type="match status" value="1"/>
</dbReference>
<dbReference type="Proteomes" id="UP000481861">
    <property type="component" value="Unassembled WGS sequence"/>
</dbReference>
<evidence type="ECO:0000256" key="1">
    <source>
        <dbReference type="ARBA" id="ARBA00010397"/>
    </source>
</evidence>
<proteinExistence type="inferred from homology"/>
<evidence type="ECO:0000256" key="4">
    <source>
        <dbReference type="ARBA" id="ARBA00022917"/>
    </source>
</evidence>
<keyword evidence="2 8" id="KW-0396">Initiation factor</keyword>
<sequence length="424" mass="47378">MATVNVRRDVPDPFYRYKMERLQSKIEGKGNGIKTVIANLSSVAHSLARPPAYVIKYFGFELGAQTNTNPSDDRWIINGAHDASKLQDYLDGFISKFVLCKKCKNPETDVNIKDGRIFLDCKACGQRSEVDLRLKLSSFIVKNQPKKGKKDKSTKKADRRARKEAGANGDNAEDGSQNGASPGDSASDHADDNGDYEVDAGSDDELTRRIREGADDIDAVEDTKEVQWSVDTSEEAVRARAQQLPDDLKRALVVEDEDGEGSSSYDAFGKWMETTAAEKGGVDKVDDVDIYLKAKELGIETKHRTLTVLAMTLFDDKIVKQIDQRAGLLKKMMTSDRHQKAFLGGTERFVGNEKPELIPQVSAILLKYYENDLVTEEVLKPWGSKASKKYVDDIKTSKKVRKSAEKFLEWLDNAESDEEESDEE</sequence>
<dbReference type="EMBL" id="JAADJZ010000040">
    <property type="protein sequence ID" value="KAF2864768.1"/>
    <property type="molecule type" value="Genomic_DNA"/>
</dbReference>
<reference evidence="8 9" key="1">
    <citation type="submission" date="2020-01" db="EMBL/GenBank/DDBJ databases">
        <authorList>
            <consortium name="DOE Joint Genome Institute"/>
            <person name="Haridas S."/>
            <person name="Albert R."/>
            <person name="Binder M."/>
            <person name="Bloem J."/>
            <person name="Labutti K."/>
            <person name="Salamov A."/>
            <person name="Andreopoulos B."/>
            <person name="Baker S.E."/>
            <person name="Barry K."/>
            <person name="Bills G."/>
            <person name="Bluhm B.H."/>
            <person name="Cannon C."/>
            <person name="Castanera R."/>
            <person name="Culley D.E."/>
            <person name="Daum C."/>
            <person name="Ezra D."/>
            <person name="Gonzalez J.B."/>
            <person name="Henrissat B."/>
            <person name="Kuo A."/>
            <person name="Liang C."/>
            <person name="Lipzen A."/>
            <person name="Lutzoni F."/>
            <person name="Magnuson J."/>
            <person name="Mondo S."/>
            <person name="Nolan M."/>
            <person name="Ohm R."/>
            <person name="Pangilinan J."/>
            <person name="Park H.-J.H."/>
            <person name="Ramirez L."/>
            <person name="Alfaro M."/>
            <person name="Sun H."/>
            <person name="Tritt A."/>
            <person name="Yoshinaga Y."/>
            <person name="Zwiers L.-H.L."/>
            <person name="Turgeon B.G."/>
            <person name="Goodwin S.B."/>
            <person name="Spatafora J.W."/>
            <person name="Crous P.W."/>
            <person name="Grigoriev I.V."/>
        </authorList>
    </citation>
    <scope>NUCLEOTIDE SEQUENCE [LARGE SCALE GENOMIC DNA]</scope>
    <source>
        <strain evidence="8 9">CBS 611.86</strain>
    </source>
</reference>
<evidence type="ECO:0000313" key="9">
    <source>
        <dbReference type="Proteomes" id="UP000481861"/>
    </source>
</evidence>
<dbReference type="FunFam" id="2.20.25.350:FF:000001">
    <property type="entry name" value="Eukaryotic translation initiation factor 5"/>
    <property type="match status" value="1"/>
</dbReference>
<dbReference type="OrthoDB" id="10250831at2759"/>
<feature type="domain" description="W2" evidence="7">
    <location>
        <begin position="258"/>
        <end position="421"/>
    </location>
</feature>
<dbReference type="GO" id="GO:0005092">
    <property type="term" value="F:GDP-dissociation inhibitor activity"/>
    <property type="evidence" value="ECO:0007669"/>
    <property type="project" value="TreeGrafter"/>
</dbReference>
<dbReference type="GO" id="GO:0071074">
    <property type="term" value="F:eukaryotic initiation factor eIF2 binding"/>
    <property type="evidence" value="ECO:0007669"/>
    <property type="project" value="TreeGrafter"/>
</dbReference>